<keyword evidence="1" id="KW-0472">Membrane</keyword>
<comment type="caution">
    <text evidence="2">The sequence shown here is derived from an EMBL/GenBank/DDBJ whole genome shotgun (WGS) entry which is preliminary data.</text>
</comment>
<organism evidence="2 3">
    <name type="scientific">Flavobacterium limicola</name>
    <dbReference type="NCBI Taxonomy" id="180441"/>
    <lineage>
        <taxon>Bacteria</taxon>
        <taxon>Pseudomonadati</taxon>
        <taxon>Bacteroidota</taxon>
        <taxon>Flavobacteriia</taxon>
        <taxon>Flavobacteriales</taxon>
        <taxon>Flavobacteriaceae</taxon>
        <taxon>Flavobacterium</taxon>
    </lineage>
</organism>
<reference evidence="2 3" key="1">
    <citation type="submission" date="2018-10" db="EMBL/GenBank/DDBJ databases">
        <title>Genomic Encyclopedia of Archaeal and Bacterial Type Strains, Phase II (KMG-II): from individual species to whole genera.</title>
        <authorList>
            <person name="Goeker M."/>
        </authorList>
    </citation>
    <scope>NUCLEOTIDE SEQUENCE [LARGE SCALE GENOMIC DNA]</scope>
    <source>
        <strain evidence="2 3">DSM 15094</strain>
    </source>
</reference>
<dbReference type="InterPro" id="IPR036388">
    <property type="entry name" value="WH-like_DNA-bd_sf"/>
</dbReference>
<dbReference type="InterPro" id="IPR036390">
    <property type="entry name" value="WH_DNA-bd_sf"/>
</dbReference>
<evidence type="ECO:0000313" key="2">
    <source>
        <dbReference type="EMBL" id="RKS95656.1"/>
    </source>
</evidence>
<gene>
    <name evidence="2" type="ORF">BC952_1353</name>
</gene>
<keyword evidence="1" id="KW-0812">Transmembrane</keyword>
<dbReference type="EMBL" id="RBXA01000001">
    <property type="protein sequence ID" value="RKS95656.1"/>
    <property type="molecule type" value="Genomic_DNA"/>
</dbReference>
<sequence length="134" mass="16166">MNNIEVKNHLIFFKQNKVNLRDQDLYPKIDEHFDRIVFIQNIDFLERNSLIVEDDNRDSIYSITDKGEKFLKDIIEEHKYFAEKERIEFEKSKIDLELAQKMLKEFPKTKQFARIGLFIAIVLALKELYILLKQ</sequence>
<keyword evidence="3" id="KW-1185">Reference proteome</keyword>
<dbReference type="SUPFAM" id="SSF46785">
    <property type="entry name" value="Winged helix' DNA-binding domain"/>
    <property type="match status" value="1"/>
</dbReference>
<name>A0A495S911_9FLAO</name>
<keyword evidence="1" id="KW-1133">Transmembrane helix</keyword>
<dbReference type="OrthoDB" id="1362710at2"/>
<feature type="transmembrane region" description="Helical" evidence="1">
    <location>
        <begin position="112"/>
        <end position="132"/>
    </location>
</feature>
<dbReference type="Gene3D" id="1.10.10.10">
    <property type="entry name" value="Winged helix-like DNA-binding domain superfamily/Winged helix DNA-binding domain"/>
    <property type="match status" value="1"/>
</dbReference>
<dbReference type="RefSeq" id="WP_121364715.1">
    <property type="nucleotide sequence ID" value="NZ_RBXA01000001.1"/>
</dbReference>
<evidence type="ECO:0000313" key="3">
    <source>
        <dbReference type="Proteomes" id="UP000280091"/>
    </source>
</evidence>
<protein>
    <submittedName>
        <fullName evidence="2">Uncharacterized protein</fullName>
    </submittedName>
</protein>
<accession>A0A495S911</accession>
<evidence type="ECO:0000256" key="1">
    <source>
        <dbReference type="SAM" id="Phobius"/>
    </source>
</evidence>
<proteinExistence type="predicted"/>
<dbReference type="Proteomes" id="UP000280091">
    <property type="component" value="Unassembled WGS sequence"/>
</dbReference>
<dbReference type="AlphaFoldDB" id="A0A495S911"/>